<protein>
    <submittedName>
        <fullName evidence="1">Uncharacterized protein</fullName>
    </submittedName>
</protein>
<accession>A0ABR5TNS4</accession>
<dbReference type="RefSeq" id="WP_066128641.1">
    <property type="nucleotide sequence ID" value="NZ_KQ959856.1"/>
</dbReference>
<sequence>MCIDELRTAFSNLENILLEFNKDNFESELEGLGMKLKTTDTSDLKNHLDSKECGLCIVYNIEKCGKKNINCVSSLKELKYNLKNNDLDLSNLSIKIYSFKNDDSINNLILNSVISRLKNLFISGIK</sequence>
<evidence type="ECO:0000313" key="1">
    <source>
        <dbReference type="EMBL" id="KXB58906.1"/>
    </source>
</evidence>
<dbReference type="Proteomes" id="UP000070467">
    <property type="component" value="Unassembled WGS sequence"/>
</dbReference>
<dbReference type="EMBL" id="LSDB01000003">
    <property type="protein sequence ID" value="KXB58906.1"/>
    <property type="molecule type" value="Genomic_DNA"/>
</dbReference>
<name>A0ABR5TNS4_9BACL</name>
<reference evidence="1 2" key="1">
    <citation type="submission" date="2016-01" db="EMBL/GenBank/DDBJ databases">
        <authorList>
            <person name="Mitreva M."/>
            <person name="Pepin K.H."/>
            <person name="Mihindukulasuriya K.A."/>
            <person name="Fulton R."/>
            <person name="Fronick C."/>
            <person name="O'Laughlin M."/>
            <person name="Miner T."/>
            <person name="Herter B."/>
            <person name="Rosa B.A."/>
            <person name="Cordes M."/>
            <person name="Tomlinson C."/>
            <person name="Wollam A."/>
            <person name="Palsikar V.B."/>
            <person name="Mardis E.R."/>
            <person name="Wilson R.K."/>
        </authorList>
    </citation>
    <scope>NUCLEOTIDE SEQUENCE [LARGE SCALE GENOMIC DNA]</scope>
    <source>
        <strain evidence="1 2">KA00071</strain>
    </source>
</reference>
<organism evidence="1 2">
    <name type="scientific">Gemelliphila asaccharolytica</name>
    <dbReference type="NCBI Taxonomy" id="502393"/>
    <lineage>
        <taxon>Bacteria</taxon>
        <taxon>Bacillati</taxon>
        <taxon>Bacillota</taxon>
        <taxon>Bacilli</taxon>
        <taxon>Bacillales</taxon>
        <taxon>Gemellaceae</taxon>
        <taxon>Gemelliphila</taxon>
    </lineage>
</organism>
<comment type="caution">
    <text evidence="1">The sequence shown here is derived from an EMBL/GenBank/DDBJ whole genome shotgun (WGS) entry which is preliminary data.</text>
</comment>
<gene>
    <name evidence="1" type="ORF">HMPREF1871_00149</name>
</gene>
<proteinExistence type="predicted"/>
<keyword evidence="2" id="KW-1185">Reference proteome</keyword>
<evidence type="ECO:0000313" key="2">
    <source>
        <dbReference type="Proteomes" id="UP000070467"/>
    </source>
</evidence>